<dbReference type="InterPro" id="IPR036322">
    <property type="entry name" value="WD40_repeat_dom_sf"/>
</dbReference>
<feature type="domain" description="BEACH" evidence="3">
    <location>
        <begin position="1"/>
        <end position="77"/>
    </location>
</feature>
<evidence type="ECO:0000259" key="3">
    <source>
        <dbReference type="PROSITE" id="PS50197"/>
    </source>
</evidence>
<evidence type="ECO:0000256" key="1">
    <source>
        <dbReference type="PROSITE-ProRule" id="PRU00221"/>
    </source>
</evidence>
<dbReference type="SUPFAM" id="SSF50978">
    <property type="entry name" value="WD40 repeat-like"/>
    <property type="match status" value="1"/>
</dbReference>
<reference evidence="4 5" key="1">
    <citation type="journal article" date="2020" name="Nat. Food">
        <title>A phased Vanilla planifolia genome enables genetic improvement of flavour and production.</title>
        <authorList>
            <person name="Hasing T."/>
            <person name="Tang H."/>
            <person name="Brym M."/>
            <person name="Khazi F."/>
            <person name="Huang T."/>
            <person name="Chambers A.H."/>
        </authorList>
    </citation>
    <scope>NUCLEOTIDE SEQUENCE [LARGE SCALE GENOMIC DNA]</scope>
    <source>
        <tissue evidence="4">Leaf</tissue>
    </source>
</reference>
<organism evidence="4 5">
    <name type="scientific">Vanilla planifolia</name>
    <name type="common">Vanilla</name>
    <dbReference type="NCBI Taxonomy" id="51239"/>
    <lineage>
        <taxon>Eukaryota</taxon>
        <taxon>Viridiplantae</taxon>
        <taxon>Streptophyta</taxon>
        <taxon>Embryophyta</taxon>
        <taxon>Tracheophyta</taxon>
        <taxon>Spermatophyta</taxon>
        <taxon>Magnoliopsida</taxon>
        <taxon>Liliopsida</taxon>
        <taxon>Asparagales</taxon>
        <taxon>Orchidaceae</taxon>
        <taxon>Vanilloideae</taxon>
        <taxon>Vanilleae</taxon>
        <taxon>Vanilla</taxon>
    </lineage>
</organism>
<evidence type="ECO:0000256" key="2">
    <source>
        <dbReference type="SAM" id="MobiDB-lite"/>
    </source>
</evidence>
<proteinExistence type="predicted"/>
<dbReference type="Gene3D" id="2.130.10.10">
    <property type="entry name" value="YVTN repeat-like/Quinoprotein amine dehydrogenase"/>
    <property type="match status" value="1"/>
</dbReference>
<dbReference type="PROSITE" id="PS50082">
    <property type="entry name" value="WD_REPEATS_2"/>
    <property type="match status" value="1"/>
</dbReference>
<dbReference type="Gene3D" id="1.10.1540.10">
    <property type="entry name" value="BEACH domain"/>
    <property type="match status" value="1"/>
</dbReference>
<dbReference type="SUPFAM" id="SSF81837">
    <property type="entry name" value="BEACH domain"/>
    <property type="match status" value="1"/>
</dbReference>
<dbReference type="EMBL" id="JADCNM010000001">
    <property type="protein sequence ID" value="KAG0502912.1"/>
    <property type="molecule type" value="Genomic_DNA"/>
</dbReference>
<comment type="caution">
    <text evidence="4">The sequence shown here is derived from an EMBL/GenBank/DDBJ whole genome shotgun (WGS) entry which is preliminary data.</text>
</comment>
<sequence length="278" mass="30445">MSDLKELSPTKFLSYKQRGKEAVQADNMFFYITYEGAVDIDKIVDPTIFRNPNEVRPYVVPNPDRINVPASSIYASQDSVIVVDTNAPCSCVAMHKWQPNTPDGQGTFSISTWKNCSELHWWGIHALVQESDGLCFRRMAIPRALAFAASGIQSSAIVAITCDKEIITGGHADNSIKVITADGAKTIETAWGHNAPVTCLSLSPDNSYLVTGSRDATVLLWKIHRMNPLPSNISSDPSSTASPAIPQENRNSPTGTGEKNRKCRIEGPVHVLRGHLER</sequence>
<dbReference type="InterPro" id="IPR000409">
    <property type="entry name" value="BEACH_dom"/>
</dbReference>
<dbReference type="InterPro" id="IPR015943">
    <property type="entry name" value="WD40/YVTN_repeat-like_dom_sf"/>
</dbReference>
<dbReference type="PROSITE" id="PS50294">
    <property type="entry name" value="WD_REPEATS_REGION"/>
    <property type="match status" value="1"/>
</dbReference>
<protein>
    <recommendedName>
        <fullName evidence="3">BEACH domain-containing protein</fullName>
    </recommendedName>
</protein>
<evidence type="ECO:0000313" key="4">
    <source>
        <dbReference type="EMBL" id="KAG0502912.1"/>
    </source>
</evidence>
<dbReference type="InterPro" id="IPR001680">
    <property type="entry name" value="WD40_rpt"/>
</dbReference>
<feature type="repeat" description="WD" evidence="1">
    <location>
        <begin position="190"/>
        <end position="231"/>
    </location>
</feature>
<accession>A0A835VL29</accession>
<evidence type="ECO:0000313" key="5">
    <source>
        <dbReference type="Proteomes" id="UP000639772"/>
    </source>
</evidence>
<keyword evidence="1" id="KW-0853">WD repeat</keyword>
<gene>
    <name evidence="4" type="ORF">HPP92_002984</name>
</gene>
<feature type="compositionally biased region" description="Polar residues" evidence="2">
    <location>
        <begin position="231"/>
        <end position="257"/>
    </location>
</feature>
<dbReference type="InterPro" id="IPR050865">
    <property type="entry name" value="BEACH_Domain"/>
</dbReference>
<dbReference type="PROSITE" id="PS50197">
    <property type="entry name" value="BEACH"/>
    <property type="match status" value="1"/>
</dbReference>
<dbReference type="PANTHER" id="PTHR13743">
    <property type="entry name" value="BEIGE/BEACH-RELATED"/>
    <property type="match status" value="1"/>
</dbReference>
<dbReference type="InterPro" id="IPR036372">
    <property type="entry name" value="BEACH_dom_sf"/>
</dbReference>
<dbReference type="OrthoDB" id="26681at2759"/>
<dbReference type="Pfam" id="PF00400">
    <property type="entry name" value="WD40"/>
    <property type="match status" value="1"/>
</dbReference>
<feature type="region of interest" description="Disordered" evidence="2">
    <location>
        <begin position="231"/>
        <end position="263"/>
    </location>
</feature>
<name>A0A835VL29_VANPL</name>
<dbReference type="PANTHER" id="PTHR13743:SF157">
    <property type="entry name" value="BEACH DOMAIN-CONTAINING PROTEIN C2"/>
    <property type="match status" value="1"/>
</dbReference>
<dbReference type="AlphaFoldDB" id="A0A835VL29"/>
<dbReference type="Proteomes" id="UP000639772">
    <property type="component" value="Chromosome 1"/>
</dbReference>
<dbReference type="SMART" id="SM00320">
    <property type="entry name" value="WD40"/>
    <property type="match status" value="1"/>
</dbReference>